<dbReference type="KEGG" id="beq:BEWA_016300"/>
<dbReference type="VEuPathDB" id="PiroplasmaDB:BEWA_016300"/>
<sequence length="138" mass="15535">MDGKWISSGGKYATIKNLRIHVPSKYNFADISSTTNATECTIFQVELVGITTKHFFPKPGHVSIKVKDGGKELWTPINASDVCLFCLVYKKGDKELLEVAVIEASLRKWKFFERVDGGWKNLTGDDLFKKLTDMSKSE</sequence>
<dbReference type="AlphaFoldDB" id="L1LCR0"/>
<accession>L1LCR0</accession>
<evidence type="ECO:0000313" key="2">
    <source>
        <dbReference type="Proteomes" id="UP000031512"/>
    </source>
</evidence>
<gene>
    <name evidence="1" type="ORF">BEWA_016300</name>
</gene>
<keyword evidence="2" id="KW-1185">Reference proteome</keyword>
<proteinExistence type="predicted"/>
<organism evidence="1 2">
    <name type="scientific">Theileria equi strain WA</name>
    <dbReference type="NCBI Taxonomy" id="1537102"/>
    <lineage>
        <taxon>Eukaryota</taxon>
        <taxon>Sar</taxon>
        <taxon>Alveolata</taxon>
        <taxon>Apicomplexa</taxon>
        <taxon>Aconoidasida</taxon>
        <taxon>Piroplasmida</taxon>
        <taxon>Theileriidae</taxon>
        <taxon>Theileria</taxon>
    </lineage>
</organism>
<dbReference type="GeneID" id="15802733"/>
<protein>
    <submittedName>
        <fullName evidence="1">Uncharacterized protein</fullName>
    </submittedName>
</protein>
<comment type="caution">
    <text evidence="1">The sequence shown here is derived from an EMBL/GenBank/DDBJ whole genome shotgun (WGS) entry which is preliminary data.</text>
</comment>
<dbReference type="Proteomes" id="UP000031512">
    <property type="component" value="Unassembled WGS sequence"/>
</dbReference>
<evidence type="ECO:0000313" key="1">
    <source>
        <dbReference type="EMBL" id="EKX73069.1"/>
    </source>
</evidence>
<reference evidence="1 2" key="1">
    <citation type="journal article" date="2012" name="BMC Genomics">
        <title>Comparative genomic analysis and phylogenetic position of Theileria equi.</title>
        <authorList>
            <person name="Kappmeyer L.S."/>
            <person name="Thiagarajan M."/>
            <person name="Herndon D.R."/>
            <person name="Ramsay J.D."/>
            <person name="Caler E."/>
            <person name="Djikeng A."/>
            <person name="Gillespie J.J."/>
            <person name="Lau A.O."/>
            <person name="Roalson E.H."/>
            <person name="Silva J.C."/>
            <person name="Silva M.G."/>
            <person name="Suarez C.E."/>
            <person name="Ueti M.W."/>
            <person name="Nene V.M."/>
            <person name="Mealey R.H."/>
            <person name="Knowles D.P."/>
            <person name="Brayton K.A."/>
        </authorList>
    </citation>
    <scope>NUCLEOTIDE SEQUENCE [LARGE SCALE GENOMIC DNA]</scope>
    <source>
        <strain evidence="1 2">WA</strain>
    </source>
</reference>
<dbReference type="RefSeq" id="XP_004832521.1">
    <property type="nucleotide sequence ID" value="XM_004832464.1"/>
</dbReference>
<dbReference type="EMBL" id="ACOU01000004">
    <property type="protein sequence ID" value="EKX73069.1"/>
    <property type="molecule type" value="Genomic_DNA"/>
</dbReference>
<name>L1LCR0_THEEQ</name>